<organism evidence="1">
    <name type="scientific">Anguilla anguilla</name>
    <name type="common">European freshwater eel</name>
    <name type="synonym">Muraena anguilla</name>
    <dbReference type="NCBI Taxonomy" id="7936"/>
    <lineage>
        <taxon>Eukaryota</taxon>
        <taxon>Metazoa</taxon>
        <taxon>Chordata</taxon>
        <taxon>Craniata</taxon>
        <taxon>Vertebrata</taxon>
        <taxon>Euteleostomi</taxon>
        <taxon>Actinopterygii</taxon>
        <taxon>Neopterygii</taxon>
        <taxon>Teleostei</taxon>
        <taxon>Anguilliformes</taxon>
        <taxon>Anguillidae</taxon>
        <taxon>Anguilla</taxon>
    </lineage>
</organism>
<reference evidence="1" key="2">
    <citation type="journal article" date="2015" name="Fish Shellfish Immunol.">
        <title>Early steps in the European eel (Anguilla anguilla)-Vibrio vulnificus interaction in the gills: Role of the RtxA13 toxin.</title>
        <authorList>
            <person name="Callol A."/>
            <person name="Pajuelo D."/>
            <person name="Ebbesson L."/>
            <person name="Teles M."/>
            <person name="MacKenzie S."/>
            <person name="Amaro C."/>
        </authorList>
    </citation>
    <scope>NUCLEOTIDE SEQUENCE</scope>
</reference>
<proteinExistence type="predicted"/>
<dbReference type="AlphaFoldDB" id="A0A0E9UPX2"/>
<sequence>MSTNLNPVKMVMLVKENPLLVDVEALEKCFEGDGPDL</sequence>
<name>A0A0E9UPX2_ANGAN</name>
<reference evidence="1" key="1">
    <citation type="submission" date="2014-11" db="EMBL/GenBank/DDBJ databases">
        <authorList>
            <person name="Amaro Gonzalez C."/>
        </authorList>
    </citation>
    <scope>NUCLEOTIDE SEQUENCE</scope>
</reference>
<evidence type="ECO:0000313" key="1">
    <source>
        <dbReference type="EMBL" id="JAH67914.1"/>
    </source>
</evidence>
<protein>
    <submittedName>
        <fullName evidence="1">Uncharacterized protein</fullName>
    </submittedName>
</protein>
<dbReference type="EMBL" id="GBXM01040663">
    <property type="protein sequence ID" value="JAH67914.1"/>
    <property type="molecule type" value="Transcribed_RNA"/>
</dbReference>
<accession>A0A0E9UPX2</accession>